<dbReference type="InterPro" id="IPR017853">
    <property type="entry name" value="GH"/>
</dbReference>
<protein>
    <recommendedName>
        <fullName evidence="3">Cytosolic endo-beta-N-acetylglucosaminidase TIM barrel domain-containing protein</fullName>
    </recommendedName>
</protein>
<dbReference type="AlphaFoldDB" id="A0A158NFH6"/>
<dbReference type="EMBL" id="ADTU01014507">
    <property type="status" value="NOT_ANNOTATED_CDS"/>
    <property type="molecule type" value="Genomic_DNA"/>
</dbReference>
<organism evidence="4 5">
    <name type="scientific">Atta cephalotes</name>
    <name type="common">Leafcutter ant</name>
    <dbReference type="NCBI Taxonomy" id="12957"/>
    <lineage>
        <taxon>Eukaryota</taxon>
        <taxon>Metazoa</taxon>
        <taxon>Ecdysozoa</taxon>
        <taxon>Arthropoda</taxon>
        <taxon>Hexapoda</taxon>
        <taxon>Insecta</taxon>
        <taxon>Pterygota</taxon>
        <taxon>Neoptera</taxon>
        <taxon>Endopterygota</taxon>
        <taxon>Hymenoptera</taxon>
        <taxon>Apocrita</taxon>
        <taxon>Aculeata</taxon>
        <taxon>Formicoidea</taxon>
        <taxon>Formicidae</taxon>
        <taxon>Myrmicinae</taxon>
        <taxon>Atta</taxon>
    </lineage>
</organism>
<feature type="region of interest" description="Disordered" evidence="1">
    <location>
        <begin position="829"/>
        <end position="849"/>
    </location>
</feature>
<dbReference type="GO" id="GO:0005829">
    <property type="term" value="C:cytosol"/>
    <property type="evidence" value="ECO:0007669"/>
    <property type="project" value="UniProtKB-SubCell"/>
</dbReference>
<dbReference type="KEGG" id="acep:105619374"/>
<evidence type="ECO:0000259" key="3">
    <source>
        <dbReference type="Pfam" id="PF03644"/>
    </source>
</evidence>
<feature type="domain" description="Cytosolic endo-beta-N-acetylglucosaminidase TIM barrel" evidence="3">
    <location>
        <begin position="76"/>
        <end position="352"/>
    </location>
</feature>
<dbReference type="InterPro" id="IPR005201">
    <property type="entry name" value="TIM_ENGase"/>
</dbReference>
<dbReference type="eggNOG" id="KOG2331">
    <property type="taxonomic scope" value="Eukaryota"/>
</dbReference>
<feature type="transmembrane region" description="Helical" evidence="2">
    <location>
        <begin position="690"/>
        <end position="709"/>
    </location>
</feature>
<dbReference type="Pfam" id="PF03644">
    <property type="entry name" value="Glyco_hydro_85"/>
    <property type="match status" value="1"/>
</dbReference>
<keyword evidence="2" id="KW-1133">Transmembrane helix</keyword>
<dbReference type="Gene3D" id="2.60.120.260">
    <property type="entry name" value="Galactose-binding domain-like"/>
    <property type="match status" value="1"/>
</dbReference>
<accession>A0A158NFH6</accession>
<keyword evidence="5" id="KW-1185">Reference proteome</keyword>
<dbReference type="EMBL" id="ADTU01014504">
    <property type="status" value="NOT_ANNOTATED_CDS"/>
    <property type="molecule type" value="Genomic_DNA"/>
</dbReference>
<evidence type="ECO:0000313" key="5">
    <source>
        <dbReference type="Proteomes" id="UP000005205"/>
    </source>
</evidence>
<evidence type="ECO:0000256" key="1">
    <source>
        <dbReference type="SAM" id="MobiDB-lite"/>
    </source>
</evidence>
<dbReference type="STRING" id="12957.A0A158NFH6"/>
<gene>
    <name evidence="4" type="primary">105619374</name>
</gene>
<dbReference type="SUPFAM" id="SSF51445">
    <property type="entry name" value="(Trans)glycosidases"/>
    <property type="match status" value="1"/>
</dbReference>
<sequence>MASNDEVKELLPFNTLAELYDTLDSRLIELPLVYITESVDYVYRGSDIVAQKVPLERVDRAEQPRTLVCHDMKGGYLEDRFLQGSTSYDSYVFYHWSIVDTFVYFSHHFVTIPPYGWITAAHHHGVKVLGTVITEGNNDTWDTILASEEDARKFADALVMIAKSYQFEGWLLNIENKIKQEDINNLIYFIKYLTETIHNEIEDSEIIWYDSVTNKGELNWQNELNDNNKEFFLHCDGIFLNYTWTESRLSNSCLLAKELDRDIKDIYVGLDVWGRGCPGGGGFNSAYALNLIREKGLSVAIFAPGWTHEYFGPNTFLILENLFWAQLFPYLYVHVPIFENDTFKTSFCRGAGICYYYNGEEYFEPYTVNGENTPEKKAFYNLRMQQLQLTIPVPHLQFTRSTQRILTEDENNESNETCEKKKNRIERIYENRKNIIRVCGNLVKFEDKLSTIDINTFEFCDQFSYNGGGCLKLITRDHRLYHRLFLVHIDLKQDIQAIIIYTESKIITSSNESNKNPILILGNNGNLKSILPYDSIRMNAKWKKCIYLTNLKTVHEIGVSFLTEYDCYIGEIVLEQRNRHFGVVLVVFGILVLVHGASLGGSGAGLWAGAAALVAGALGVVATLAASSTKTNSAFSSAHLASSLIALALSNMATITALTAVVRDSQRAPDVSFLSLSGDDSNVMEVDNGLAGLLASIGLLVASVAELLVSGYSCLTLTPKLCGCLRANTTDEMVIDGHLKTSNMVHQWVVTQNHMPAKNQQPPVYLVHPMPVPIHPMIQPPYGMPSTPGGFVSARSLPPMPYGAMPMLSHMPPYPGRPQSQMFRSKHKRQPFADQEETKRHTEVKNESPKMINEDQVDLAQTYTGLDKRISEEFISIAMDPDRKSKVSSCHGSEIGTAKTF</sequence>
<dbReference type="EnsemblMetazoa" id="XM_012200894.1">
    <property type="protein sequence ID" value="XP_012056284.1"/>
    <property type="gene ID" value="LOC105619374"/>
</dbReference>
<dbReference type="EMBL" id="ADTU01014506">
    <property type="status" value="NOT_ANNOTATED_CDS"/>
    <property type="molecule type" value="Genomic_DNA"/>
</dbReference>
<dbReference type="EMBL" id="ADTU01014505">
    <property type="status" value="NOT_ANNOTATED_CDS"/>
    <property type="molecule type" value="Genomic_DNA"/>
</dbReference>
<reference evidence="4" key="2">
    <citation type="submission" date="2016-04" db="UniProtKB">
        <authorList>
            <consortium name="EnsemblMetazoa"/>
        </authorList>
    </citation>
    <scope>IDENTIFICATION</scope>
</reference>
<keyword evidence="2" id="KW-0472">Membrane</keyword>
<feature type="compositionally biased region" description="Basic and acidic residues" evidence="1">
    <location>
        <begin position="836"/>
        <end position="848"/>
    </location>
</feature>
<keyword evidence="2" id="KW-0812">Transmembrane</keyword>
<dbReference type="CDD" id="cd06547">
    <property type="entry name" value="GH85_ENGase"/>
    <property type="match status" value="1"/>
</dbReference>
<dbReference type="PANTHER" id="PTHR13246">
    <property type="entry name" value="ENDO BETA N-ACETYLGLUCOSAMINIDASE"/>
    <property type="match status" value="1"/>
</dbReference>
<feature type="transmembrane region" description="Helical" evidence="2">
    <location>
        <begin position="581"/>
        <end position="600"/>
    </location>
</feature>
<feature type="transmembrane region" description="Helical" evidence="2">
    <location>
        <begin position="606"/>
        <end position="626"/>
    </location>
</feature>
<dbReference type="Proteomes" id="UP000005205">
    <property type="component" value="Unassembled WGS sequence"/>
</dbReference>
<feature type="transmembrane region" description="Helical" evidence="2">
    <location>
        <begin position="638"/>
        <end position="662"/>
    </location>
</feature>
<dbReference type="InParanoid" id="A0A158NFH6"/>
<proteinExistence type="predicted"/>
<name>A0A158NFH6_ATTCE</name>
<dbReference type="OrthoDB" id="284473at2759"/>
<dbReference type="GO" id="GO:0033925">
    <property type="term" value="F:mannosyl-glycoprotein endo-beta-N-acetylglucosaminidase activity"/>
    <property type="evidence" value="ECO:0007669"/>
    <property type="project" value="UniProtKB-EC"/>
</dbReference>
<evidence type="ECO:0000313" key="4">
    <source>
        <dbReference type="EnsemblMetazoa" id="XP_012056284.1"/>
    </source>
</evidence>
<dbReference type="Gene3D" id="3.20.20.80">
    <property type="entry name" value="Glycosidases"/>
    <property type="match status" value="1"/>
</dbReference>
<evidence type="ECO:0000256" key="2">
    <source>
        <dbReference type="SAM" id="Phobius"/>
    </source>
</evidence>
<dbReference type="InterPro" id="IPR032979">
    <property type="entry name" value="ENGase"/>
</dbReference>
<dbReference type="PANTHER" id="PTHR13246:SF1">
    <property type="entry name" value="CYTOSOLIC ENDO-BETA-N-ACETYLGLUCOSAMINIDASE"/>
    <property type="match status" value="1"/>
</dbReference>
<reference evidence="5" key="1">
    <citation type="journal article" date="2011" name="PLoS Genet.">
        <title>The genome sequence of the leaf-cutter ant Atta cephalotes reveals insights into its obligate symbiotic lifestyle.</title>
        <authorList>
            <person name="Suen G."/>
            <person name="Teiling C."/>
            <person name="Li L."/>
            <person name="Holt C."/>
            <person name="Abouheif E."/>
            <person name="Bornberg-Bauer E."/>
            <person name="Bouffard P."/>
            <person name="Caldera E.J."/>
            <person name="Cash E."/>
            <person name="Cavanaugh A."/>
            <person name="Denas O."/>
            <person name="Elhaik E."/>
            <person name="Fave M.J."/>
            <person name="Gadau J."/>
            <person name="Gibson J.D."/>
            <person name="Graur D."/>
            <person name="Grubbs K.J."/>
            <person name="Hagen D.E."/>
            <person name="Harkins T.T."/>
            <person name="Helmkampf M."/>
            <person name="Hu H."/>
            <person name="Johnson B.R."/>
            <person name="Kim J."/>
            <person name="Marsh S.E."/>
            <person name="Moeller J.A."/>
            <person name="Munoz-Torres M.C."/>
            <person name="Murphy M.C."/>
            <person name="Naughton M.C."/>
            <person name="Nigam S."/>
            <person name="Overson R."/>
            <person name="Rajakumar R."/>
            <person name="Reese J.T."/>
            <person name="Scott J.J."/>
            <person name="Smith C.R."/>
            <person name="Tao S."/>
            <person name="Tsutsui N.D."/>
            <person name="Viljakainen L."/>
            <person name="Wissler L."/>
            <person name="Yandell M.D."/>
            <person name="Zimmer F."/>
            <person name="Taylor J."/>
            <person name="Slater S.C."/>
            <person name="Clifton S.W."/>
            <person name="Warren W.C."/>
            <person name="Elsik C.G."/>
            <person name="Smith C.D."/>
            <person name="Weinstock G.M."/>
            <person name="Gerardo N.M."/>
            <person name="Currie C.R."/>
        </authorList>
    </citation>
    <scope>NUCLEOTIDE SEQUENCE [LARGE SCALE GENOMIC DNA]</scope>
</reference>